<keyword evidence="8" id="KW-0256">Endoplasmic reticulum</keyword>
<evidence type="ECO:0000256" key="10">
    <source>
        <dbReference type="ARBA" id="ARBA00023136"/>
    </source>
</evidence>
<feature type="transmembrane region" description="Helical" evidence="15">
    <location>
        <begin position="12"/>
        <end position="30"/>
    </location>
</feature>
<evidence type="ECO:0000256" key="5">
    <source>
        <dbReference type="ARBA" id="ARBA00022676"/>
    </source>
</evidence>
<dbReference type="UniPathway" id="UPA00196"/>
<dbReference type="Proteomes" id="UP000274429">
    <property type="component" value="Unassembled WGS sequence"/>
</dbReference>
<dbReference type="GO" id="GO:0004376">
    <property type="term" value="F:GPI mannosyltransferase activity"/>
    <property type="evidence" value="ECO:0007669"/>
    <property type="project" value="InterPro"/>
</dbReference>
<comment type="function">
    <text evidence="13">Catalytic subunit of the glycosylphosphatidylinositol-mannosyltransferase I complex which catalyzes the transfer of the first mannose, via an alpha-1,4 bond from a dolichol-phosphate-mannose (Dol-P-Man) to the glucosaminyl acyl phosphatidylinositol (GlcN-(acyl)PI) intermediate to generate alpha-D-Man-(1-&gt;4)-alpha-D-GlcN-(1-&gt;6)-(1-radyl,2-acyl-sn-glycero-3-phospho)-2-acyl-inositol and participates in the sixth step of the glycosylphosphatidylinositol-anchor biosynthesis.</text>
</comment>
<evidence type="ECO:0000256" key="8">
    <source>
        <dbReference type="ARBA" id="ARBA00022824"/>
    </source>
</evidence>
<feature type="transmembrane region" description="Helical" evidence="15">
    <location>
        <begin position="73"/>
        <end position="91"/>
    </location>
</feature>
<accession>A0A0R3WVX6</accession>
<dbReference type="GO" id="GO:1990529">
    <property type="term" value="C:glycosylphosphatidylinositol-mannosyltransferase I complex"/>
    <property type="evidence" value="ECO:0007669"/>
    <property type="project" value="TreeGrafter"/>
</dbReference>
<evidence type="ECO:0000256" key="7">
    <source>
        <dbReference type="ARBA" id="ARBA00022692"/>
    </source>
</evidence>
<dbReference type="OrthoDB" id="1741594at2759"/>
<dbReference type="InterPro" id="IPR007704">
    <property type="entry name" value="PIG-M"/>
</dbReference>
<keyword evidence="9 15" id="KW-1133">Transmembrane helix</keyword>
<keyword evidence="5" id="KW-0328">Glycosyltransferase</keyword>
<gene>
    <name evidence="16" type="ORF">TTAC_LOCUS4901</name>
</gene>
<keyword evidence="10 15" id="KW-0472">Membrane</keyword>
<reference evidence="16 17" key="2">
    <citation type="submission" date="2018-11" db="EMBL/GenBank/DDBJ databases">
        <authorList>
            <consortium name="Pathogen Informatics"/>
        </authorList>
    </citation>
    <scope>NUCLEOTIDE SEQUENCE [LARGE SCALE GENOMIC DNA]</scope>
</reference>
<evidence type="ECO:0000256" key="4">
    <source>
        <dbReference type="ARBA" id="ARBA00022502"/>
    </source>
</evidence>
<keyword evidence="7 15" id="KW-0812">Transmembrane</keyword>
<evidence type="ECO:0000256" key="3">
    <source>
        <dbReference type="ARBA" id="ARBA00011071"/>
    </source>
</evidence>
<evidence type="ECO:0000256" key="11">
    <source>
        <dbReference type="ARBA" id="ARBA00031139"/>
    </source>
</evidence>
<reference evidence="18" key="1">
    <citation type="submission" date="2017-02" db="UniProtKB">
        <authorList>
            <consortium name="WormBaseParasite"/>
        </authorList>
    </citation>
    <scope>IDENTIFICATION</scope>
</reference>
<evidence type="ECO:0000256" key="6">
    <source>
        <dbReference type="ARBA" id="ARBA00022679"/>
    </source>
</evidence>
<keyword evidence="6" id="KW-0808">Transferase</keyword>
<dbReference type="STRING" id="6205.A0A0R3WVX6"/>
<evidence type="ECO:0000256" key="2">
    <source>
        <dbReference type="ARBA" id="ARBA00004687"/>
    </source>
</evidence>
<evidence type="ECO:0000313" key="18">
    <source>
        <dbReference type="WBParaSite" id="TTAC_0000491601-mRNA-1"/>
    </source>
</evidence>
<sequence>MKTGSSGAFVKYLLSGAVVLRLGLFVFSLWQDATRWPDGQLRFTDVDYDVFTDAAKAMAMGANIYETRPTYRYSPLIALILCPGYFISSVFRLSAPFYSVAYAFGKVVFLSADIFCALLQRSIILTENAASRS</sequence>
<evidence type="ECO:0000256" key="12">
    <source>
        <dbReference type="ARBA" id="ARBA00032997"/>
    </source>
</evidence>
<dbReference type="GO" id="GO:0051751">
    <property type="term" value="F:alpha-1,4-mannosyltransferase activity"/>
    <property type="evidence" value="ECO:0007669"/>
    <property type="project" value="InterPro"/>
</dbReference>
<protein>
    <recommendedName>
        <fullName evidence="14">GPI alpha-1,4-mannosyltransferase I, catalytic subunit</fullName>
    </recommendedName>
    <alternativeName>
        <fullName evidence="12">GPI mannosyltransferase I</fullName>
    </alternativeName>
    <alternativeName>
        <fullName evidence="11">Phosphatidylinositol-glycan biosynthesis class M protein</fullName>
    </alternativeName>
</protein>
<evidence type="ECO:0000256" key="14">
    <source>
        <dbReference type="ARBA" id="ARBA00093608"/>
    </source>
</evidence>
<proteinExistence type="inferred from homology"/>
<dbReference type="WBParaSite" id="TTAC_0000491601-mRNA-1">
    <property type="protein sequence ID" value="TTAC_0000491601-mRNA-1"/>
    <property type="gene ID" value="TTAC_0000491601"/>
</dbReference>
<name>A0A0R3WVX6_HYDTA</name>
<keyword evidence="17" id="KW-1185">Reference proteome</keyword>
<dbReference type="GO" id="GO:0005789">
    <property type="term" value="C:endoplasmic reticulum membrane"/>
    <property type="evidence" value="ECO:0007669"/>
    <property type="project" value="UniProtKB-SubCell"/>
</dbReference>
<evidence type="ECO:0000313" key="16">
    <source>
        <dbReference type="EMBL" id="VDM25852.1"/>
    </source>
</evidence>
<dbReference type="GO" id="GO:0006506">
    <property type="term" value="P:GPI anchor biosynthetic process"/>
    <property type="evidence" value="ECO:0007669"/>
    <property type="project" value="UniProtKB-UniPathway"/>
</dbReference>
<comment type="subcellular location">
    <subcellularLocation>
        <location evidence="1">Endoplasmic reticulum membrane</location>
        <topology evidence="1">Multi-pass membrane protein</topology>
    </subcellularLocation>
</comment>
<evidence type="ECO:0000256" key="13">
    <source>
        <dbReference type="ARBA" id="ARBA00093408"/>
    </source>
</evidence>
<feature type="transmembrane region" description="Helical" evidence="15">
    <location>
        <begin position="97"/>
        <end position="119"/>
    </location>
</feature>
<dbReference type="PANTHER" id="PTHR12886">
    <property type="entry name" value="PIG-M MANNOSYLTRANSFERASE"/>
    <property type="match status" value="1"/>
</dbReference>
<evidence type="ECO:0000313" key="17">
    <source>
        <dbReference type="Proteomes" id="UP000274429"/>
    </source>
</evidence>
<comment type="pathway">
    <text evidence="2">Glycolipid biosynthesis; glycosylphosphatidylinositol-anchor biosynthesis.</text>
</comment>
<evidence type="ECO:0000256" key="9">
    <source>
        <dbReference type="ARBA" id="ARBA00022989"/>
    </source>
</evidence>
<comment type="similarity">
    <text evidence="3">Belongs to the PIGM family.</text>
</comment>
<dbReference type="PANTHER" id="PTHR12886:SF0">
    <property type="entry name" value="GPI MANNOSYLTRANSFERASE 1"/>
    <property type="match status" value="1"/>
</dbReference>
<evidence type="ECO:0000256" key="15">
    <source>
        <dbReference type="SAM" id="Phobius"/>
    </source>
</evidence>
<dbReference type="AlphaFoldDB" id="A0A0R3WVX6"/>
<keyword evidence="4" id="KW-0337">GPI-anchor biosynthesis</keyword>
<organism evidence="18">
    <name type="scientific">Hydatigena taeniaeformis</name>
    <name type="common">Feline tapeworm</name>
    <name type="synonym">Taenia taeniaeformis</name>
    <dbReference type="NCBI Taxonomy" id="6205"/>
    <lineage>
        <taxon>Eukaryota</taxon>
        <taxon>Metazoa</taxon>
        <taxon>Spiralia</taxon>
        <taxon>Lophotrochozoa</taxon>
        <taxon>Platyhelminthes</taxon>
        <taxon>Cestoda</taxon>
        <taxon>Eucestoda</taxon>
        <taxon>Cyclophyllidea</taxon>
        <taxon>Taeniidae</taxon>
        <taxon>Hydatigera</taxon>
    </lineage>
</organism>
<dbReference type="EMBL" id="UYWX01005634">
    <property type="protein sequence ID" value="VDM25852.1"/>
    <property type="molecule type" value="Genomic_DNA"/>
</dbReference>
<evidence type="ECO:0000256" key="1">
    <source>
        <dbReference type="ARBA" id="ARBA00004477"/>
    </source>
</evidence>